<dbReference type="InterPro" id="IPR045851">
    <property type="entry name" value="AMP-bd_C_sf"/>
</dbReference>
<dbReference type="GO" id="GO:0016405">
    <property type="term" value="F:CoA-ligase activity"/>
    <property type="evidence" value="ECO:0007669"/>
    <property type="project" value="TreeGrafter"/>
</dbReference>
<protein>
    <submittedName>
        <fullName evidence="5">AMP-binding protein</fullName>
    </submittedName>
</protein>
<keyword evidence="2" id="KW-0436">Ligase</keyword>
<dbReference type="InterPro" id="IPR020845">
    <property type="entry name" value="AMP-binding_CS"/>
</dbReference>
<name>A0A9D8KAK8_9DELT</name>
<dbReference type="EMBL" id="JAFGIX010000001">
    <property type="protein sequence ID" value="MBN1571613.1"/>
    <property type="molecule type" value="Genomic_DNA"/>
</dbReference>
<dbReference type="Gene3D" id="3.40.50.12780">
    <property type="entry name" value="N-terminal domain of ligase-like"/>
    <property type="match status" value="1"/>
</dbReference>
<feature type="domain" description="AMP-binding enzyme C-terminal" evidence="4">
    <location>
        <begin position="433"/>
        <end position="508"/>
    </location>
</feature>
<dbReference type="FunFam" id="3.30.300.30:FF:000008">
    <property type="entry name" value="2,3-dihydroxybenzoate-AMP ligase"/>
    <property type="match status" value="1"/>
</dbReference>
<evidence type="ECO:0000259" key="3">
    <source>
        <dbReference type="Pfam" id="PF00501"/>
    </source>
</evidence>
<reference evidence="5" key="2">
    <citation type="submission" date="2021-01" db="EMBL/GenBank/DDBJ databases">
        <authorList>
            <person name="Hahn C.R."/>
            <person name="Youssef N.H."/>
            <person name="Elshahed M."/>
        </authorList>
    </citation>
    <scope>NUCLEOTIDE SEQUENCE</scope>
    <source>
        <strain evidence="5">Zod_Metabat.24</strain>
    </source>
</reference>
<evidence type="ECO:0000256" key="1">
    <source>
        <dbReference type="ARBA" id="ARBA00006432"/>
    </source>
</evidence>
<comment type="similarity">
    <text evidence="1">Belongs to the ATP-dependent AMP-binding enzyme family.</text>
</comment>
<dbReference type="PROSITE" id="PS00455">
    <property type="entry name" value="AMP_BINDING"/>
    <property type="match status" value="1"/>
</dbReference>
<proteinExistence type="inferred from homology"/>
<evidence type="ECO:0000313" key="5">
    <source>
        <dbReference type="EMBL" id="MBN1571613.1"/>
    </source>
</evidence>
<dbReference type="SUPFAM" id="SSF56801">
    <property type="entry name" value="Acetyl-CoA synthetase-like"/>
    <property type="match status" value="1"/>
</dbReference>
<gene>
    <name evidence="5" type="ORF">JW984_00270</name>
</gene>
<dbReference type="Pfam" id="PF00501">
    <property type="entry name" value="AMP-binding"/>
    <property type="match status" value="1"/>
</dbReference>
<feature type="domain" description="AMP-dependent synthetase/ligase" evidence="3">
    <location>
        <begin position="27"/>
        <end position="383"/>
    </location>
</feature>
<reference evidence="5" key="1">
    <citation type="journal article" date="2021" name="Environ. Microbiol.">
        <title>Genomic characterization of three novel Desulfobacterota classes expand the metabolic and phylogenetic diversity of the phylum.</title>
        <authorList>
            <person name="Murphy C.L."/>
            <person name="Biggerstaff J."/>
            <person name="Eichhorn A."/>
            <person name="Ewing E."/>
            <person name="Shahan R."/>
            <person name="Soriano D."/>
            <person name="Stewart S."/>
            <person name="VanMol K."/>
            <person name="Walker R."/>
            <person name="Walters P."/>
            <person name="Elshahed M.S."/>
            <person name="Youssef N.H."/>
        </authorList>
    </citation>
    <scope>NUCLEOTIDE SEQUENCE</scope>
    <source>
        <strain evidence="5">Zod_Metabat.24</strain>
    </source>
</reference>
<evidence type="ECO:0000256" key="2">
    <source>
        <dbReference type="ARBA" id="ARBA00022598"/>
    </source>
</evidence>
<dbReference type="PANTHER" id="PTHR24096">
    <property type="entry name" value="LONG-CHAIN-FATTY-ACID--COA LIGASE"/>
    <property type="match status" value="1"/>
</dbReference>
<evidence type="ECO:0000259" key="4">
    <source>
        <dbReference type="Pfam" id="PF13193"/>
    </source>
</evidence>
<dbReference type="AlphaFoldDB" id="A0A9D8KAK8"/>
<sequence length="525" mass="58107">MAKYMGDEVNALNSLPLCYSLRILAMSRKDHVAIVDGTSGESCTYSELYDRVSSMVWWLGQKGINAGDRVACLSENSKLYFELFYALAWIGAVIVPLNMRLTPSELNFIIDNAGAKAMYTSDSYIDNANEAIKGLSSIKLKFKSGKAADGWVSFDEFVETKKEDVTLSDDIIGENLFMLLYTSGTTGKPKGCMIPQRTWNGYAINMASCFGMGQNDVYLAFLPLFHVAGFGTAVSQIQLGGTVVVTSDFDPEKLYELIGKYKVTVMFLVPGISTYFLYHEARKKTDVSSLKVFIGGAGGEKLEMVNDVEELLGARYFGIYGQTESGGKVTWVDSDMIREDPSIYGYVMPFFNFMIADNDDNHVSPGEVGELCLRGTPIMQGYWNLPEESEETLRNGWHHTGDLFVMEESGLVKMVDRKKYLIKTGGENVYPQEVEIVLLSHDAVADAAVIGILDEQWGEAVKAFVIKKPGMEVTGKGLSDWVKKHIAGYKAPRYVEFVDAIPRNASGKILKGILREGKTTTDQKV</sequence>
<dbReference type="Pfam" id="PF13193">
    <property type="entry name" value="AMP-binding_C"/>
    <property type="match status" value="1"/>
</dbReference>
<accession>A0A9D8KAK8</accession>
<dbReference type="InterPro" id="IPR000873">
    <property type="entry name" value="AMP-dep_synth/lig_dom"/>
</dbReference>
<dbReference type="Gene3D" id="3.30.300.30">
    <property type="match status" value="1"/>
</dbReference>
<comment type="caution">
    <text evidence="5">The sequence shown here is derived from an EMBL/GenBank/DDBJ whole genome shotgun (WGS) entry which is preliminary data.</text>
</comment>
<evidence type="ECO:0000313" key="6">
    <source>
        <dbReference type="Proteomes" id="UP000809273"/>
    </source>
</evidence>
<dbReference type="Proteomes" id="UP000809273">
    <property type="component" value="Unassembled WGS sequence"/>
</dbReference>
<dbReference type="InterPro" id="IPR025110">
    <property type="entry name" value="AMP-bd_C"/>
</dbReference>
<dbReference type="InterPro" id="IPR042099">
    <property type="entry name" value="ANL_N_sf"/>
</dbReference>
<organism evidence="5 6">
    <name type="scientific">Candidatus Zymogenus saltonus</name>
    <dbReference type="NCBI Taxonomy" id="2844893"/>
    <lineage>
        <taxon>Bacteria</taxon>
        <taxon>Deltaproteobacteria</taxon>
        <taxon>Candidatus Zymogenia</taxon>
        <taxon>Candidatus Zymogeniales</taxon>
        <taxon>Candidatus Zymogenaceae</taxon>
        <taxon>Candidatus Zymogenus</taxon>
    </lineage>
</organism>